<evidence type="ECO:0000313" key="3">
    <source>
        <dbReference type="Proteomes" id="UP000829494"/>
    </source>
</evidence>
<reference evidence="2 3" key="1">
    <citation type="submission" date="2022-03" db="EMBL/GenBank/DDBJ databases">
        <title>Complete genome of Streptomyces rimosus ssp. rimosus R7 (=ATCC 10970).</title>
        <authorList>
            <person name="Beganovic S."/>
            <person name="Ruckert C."/>
            <person name="Busche T."/>
            <person name="Kalinowski J."/>
            <person name="Wittmann C."/>
        </authorList>
    </citation>
    <scope>NUCLEOTIDE SEQUENCE [LARGE SCALE GENOMIC DNA]</scope>
    <source>
        <strain evidence="2 3">R7</strain>
    </source>
</reference>
<feature type="compositionally biased region" description="Low complexity" evidence="1">
    <location>
        <begin position="12"/>
        <end position="28"/>
    </location>
</feature>
<name>A0ABY3Z8T4_STRRM</name>
<organism evidence="2 3">
    <name type="scientific">Streptomyces rimosus subsp. rimosus</name>
    <dbReference type="NCBI Taxonomy" id="132474"/>
    <lineage>
        <taxon>Bacteria</taxon>
        <taxon>Bacillati</taxon>
        <taxon>Actinomycetota</taxon>
        <taxon>Actinomycetes</taxon>
        <taxon>Kitasatosporales</taxon>
        <taxon>Streptomycetaceae</taxon>
        <taxon>Streptomyces</taxon>
    </lineage>
</organism>
<evidence type="ECO:0000313" key="2">
    <source>
        <dbReference type="EMBL" id="UNZ06508.1"/>
    </source>
</evidence>
<dbReference type="Proteomes" id="UP000829494">
    <property type="component" value="Chromosome"/>
</dbReference>
<feature type="region of interest" description="Disordered" evidence="1">
    <location>
        <begin position="1"/>
        <end position="35"/>
    </location>
</feature>
<evidence type="ECO:0000256" key="1">
    <source>
        <dbReference type="SAM" id="MobiDB-lite"/>
    </source>
</evidence>
<proteinExistence type="predicted"/>
<sequence length="35" mass="3650">MTYENTVPYENADALPDAAPAASVVRTAAPEEDAV</sequence>
<keyword evidence="3" id="KW-1185">Reference proteome</keyword>
<dbReference type="EMBL" id="CP094298">
    <property type="protein sequence ID" value="UNZ06508.1"/>
    <property type="molecule type" value="Genomic_DNA"/>
</dbReference>
<accession>A0ABY3Z8T4</accession>
<gene>
    <name evidence="2" type="ORF">SRIMR7_30590</name>
</gene>
<protein>
    <submittedName>
        <fullName evidence="2">Uncharacterized protein</fullName>
    </submittedName>
</protein>